<dbReference type="Pfam" id="PF01902">
    <property type="entry name" value="Diphthami_syn_2"/>
    <property type="match status" value="1"/>
</dbReference>
<dbReference type="CDD" id="cd01994">
    <property type="entry name" value="AANH_PF0828-like"/>
    <property type="match status" value="1"/>
</dbReference>
<proteinExistence type="predicted"/>
<accession>A0AAE3HEA2</accession>
<dbReference type="Proteomes" id="UP001205748">
    <property type="component" value="Unassembled WGS sequence"/>
</dbReference>
<evidence type="ECO:0000259" key="1">
    <source>
        <dbReference type="Pfam" id="PF01902"/>
    </source>
</evidence>
<evidence type="ECO:0000313" key="3">
    <source>
        <dbReference type="Proteomes" id="UP001205748"/>
    </source>
</evidence>
<dbReference type="InterPro" id="IPR002761">
    <property type="entry name" value="Diphthami_syn_dom"/>
</dbReference>
<sequence>MKEKILLSWSGGKDSALALYQLVMQKKYDITLLTTITDPYERISMHGVREDLLEKQAKALGFPLEKVYIDSNGSNEKYNKSMEEVMNKYKKLGVTKVAFGDIFLEDIRKYREDNLKKVGVEAIFPLWARDTEEIANTFINLNFQSILTCVDTEVLGGEFVGRLYDKNLLKDLPESIDLGGENGEFHSFVFNGPIFKEKIPFALGEKVLRDERFLFCDLI</sequence>
<dbReference type="EMBL" id="JANKAS010000001">
    <property type="protein sequence ID" value="MCR1897508.1"/>
    <property type="molecule type" value="Genomic_DNA"/>
</dbReference>
<feature type="domain" description="Diphthamide synthase" evidence="1">
    <location>
        <begin position="6"/>
        <end position="208"/>
    </location>
</feature>
<dbReference type="EC" id="6.3.1.14" evidence="2"/>
<comment type="caution">
    <text evidence="2">The sequence shown here is derived from an EMBL/GenBank/DDBJ whole genome shotgun (WGS) entry which is preliminary data.</text>
</comment>
<dbReference type="InterPro" id="IPR014729">
    <property type="entry name" value="Rossmann-like_a/b/a_fold"/>
</dbReference>
<keyword evidence="3" id="KW-1185">Reference proteome</keyword>
<dbReference type="Gene3D" id="3.40.50.620">
    <property type="entry name" value="HUPs"/>
    <property type="match status" value="1"/>
</dbReference>
<gene>
    <name evidence="2" type="ORF">NSA47_00695</name>
</gene>
<protein>
    <submittedName>
        <fullName evidence="2">Diphthine--ammonia ligase</fullName>
        <ecNumber evidence="2">6.3.1.14</ecNumber>
    </submittedName>
</protein>
<dbReference type="NCBIfam" id="TIGR00290">
    <property type="entry name" value="MJ0570_dom"/>
    <property type="match status" value="1"/>
</dbReference>
<keyword evidence="2" id="KW-0436">Ligase</keyword>
<reference evidence="2" key="1">
    <citation type="submission" date="2022-07" db="EMBL/GenBank/DDBJ databases">
        <title>Enhanced cultured diversity of the mouse gut microbiota enables custom-made synthetic communities.</title>
        <authorList>
            <person name="Afrizal A."/>
        </authorList>
    </citation>
    <scope>NUCLEOTIDE SEQUENCE</scope>
    <source>
        <strain evidence="2">DSM 28593</strain>
    </source>
</reference>
<dbReference type="AlphaFoldDB" id="A0AAE3HEA2"/>
<dbReference type="RefSeq" id="WP_257528912.1">
    <property type="nucleotide sequence ID" value="NZ_JANKAS010000001.1"/>
</dbReference>
<dbReference type="SUPFAM" id="SSF52402">
    <property type="entry name" value="Adenine nucleotide alpha hydrolases-like"/>
    <property type="match status" value="1"/>
</dbReference>
<organism evidence="2 3">
    <name type="scientific">Irregularibacter muris</name>
    <dbReference type="NCBI Taxonomy" id="1796619"/>
    <lineage>
        <taxon>Bacteria</taxon>
        <taxon>Bacillati</taxon>
        <taxon>Bacillota</taxon>
        <taxon>Clostridia</taxon>
        <taxon>Eubacteriales</taxon>
        <taxon>Eubacteriaceae</taxon>
        <taxon>Irregularibacter</taxon>
    </lineage>
</organism>
<name>A0AAE3HEA2_9FIRM</name>
<dbReference type="Gene3D" id="3.90.1490.10">
    <property type="entry name" value="putative n-type atp pyrophosphatase, domain 2"/>
    <property type="match status" value="1"/>
</dbReference>
<evidence type="ECO:0000313" key="2">
    <source>
        <dbReference type="EMBL" id="MCR1897508.1"/>
    </source>
</evidence>
<dbReference type="GO" id="GO:0017178">
    <property type="term" value="F:diphthine-ammonia ligase activity"/>
    <property type="evidence" value="ECO:0007669"/>
    <property type="project" value="UniProtKB-EC"/>
</dbReference>